<sequence>MFNPTHIHSTNRPNDENAVAAMRTGKPSHLNGKPTLAPATPAATKKHSTPMRLALTPSTSGIKRIRSSTPMQAREPMRMVKKSRGLFSPYGVADERVLLLEPEYVPERAASPELAAVEEFGDDLDATLVPGRPRAPHVTLNVGGALELAPERMQEICVPVVRFSRIPKPCGSAGQIKVRLQELLAMSLYPTRIPRLKRKRV</sequence>
<organism evidence="2 3">
    <name type="scientific">Linderina pennispora</name>
    <dbReference type="NCBI Taxonomy" id="61395"/>
    <lineage>
        <taxon>Eukaryota</taxon>
        <taxon>Fungi</taxon>
        <taxon>Fungi incertae sedis</taxon>
        <taxon>Zoopagomycota</taxon>
        <taxon>Kickxellomycotina</taxon>
        <taxon>Kickxellomycetes</taxon>
        <taxon>Kickxellales</taxon>
        <taxon>Kickxellaceae</taxon>
        <taxon>Linderina</taxon>
    </lineage>
</organism>
<protein>
    <submittedName>
        <fullName evidence="2">Uncharacterized protein</fullName>
    </submittedName>
</protein>
<dbReference type="AlphaFoldDB" id="A0A1Y1W0Y3"/>
<dbReference type="GeneID" id="63807253"/>
<accession>A0A1Y1W0Y3</accession>
<keyword evidence="3" id="KW-1185">Reference proteome</keyword>
<dbReference type="EMBL" id="MCFD01000014">
    <property type="protein sequence ID" value="ORX66784.1"/>
    <property type="molecule type" value="Genomic_DNA"/>
</dbReference>
<comment type="caution">
    <text evidence="2">The sequence shown here is derived from an EMBL/GenBank/DDBJ whole genome shotgun (WGS) entry which is preliminary data.</text>
</comment>
<dbReference type="OrthoDB" id="5537785at2759"/>
<evidence type="ECO:0000256" key="1">
    <source>
        <dbReference type="SAM" id="MobiDB-lite"/>
    </source>
</evidence>
<proteinExistence type="predicted"/>
<gene>
    <name evidence="2" type="ORF">DL89DRAFT_295161</name>
</gene>
<feature type="region of interest" description="Disordered" evidence="1">
    <location>
        <begin position="25"/>
        <end position="49"/>
    </location>
</feature>
<dbReference type="RefSeq" id="XP_040740743.1">
    <property type="nucleotide sequence ID" value="XM_040890605.1"/>
</dbReference>
<reference evidence="2 3" key="1">
    <citation type="submission" date="2016-07" db="EMBL/GenBank/DDBJ databases">
        <title>Pervasive Adenine N6-methylation of Active Genes in Fungi.</title>
        <authorList>
            <consortium name="DOE Joint Genome Institute"/>
            <person name="Mondo S.J."/>
            <person name="Dannebaum R.O."/>
            <person name="Kuo R.C."/>
            <person name="Labutti K."/>
            <person name="Haridas S."/>
            <person name="Kuo A."/>
            <person name="Salamov A."/>
            <person name="Ahrendt S.R."/>
            <person name="Lipzen A."/>
            <person name="Sullivan W."/>
            <person name="Andreopoulos W.B."/>
            <person name="Clum A."/>
            <person name="Lindquist E."/>
            <person name="Daum C."/>
            <person name="Ramamoorthy G.K."/>
            <person name="Gryganskyi A."/>
            <person name="Culley D."/>
            <person name="Magnuson J.K."/>
            <person name="James T.Y."/>
            <person name="O'Malley M.A."/>
            <person name="Stajich J.E."/>
            <person name="Spatafora J.W."/>
            <person name="Visel A."/>
            <person name="Grigoriev I.V."/>
        </authorList>
    </citation>
    <scope>NUCLEOTIDE SEQUENCE [LARGE SCALE GENOMIC DNA]</scope>
    <source>
        <strain evidence="2 3">ATCC 12442</strain>
    </source>
</reference>
<dbReference type="Proteomes" id="UP000193922">
    <property type="component" value="Unassembled WGS sequence"/>
</dbReference>
<evidence type="ECO:0000313" key="3">
    <source>
        <dbReference type="Proteomes" id="UP000193922"/>
    </source>
</evidence>
<evidence type="ECO:0000313" key="2">
    <source>
        <dbReference type="EMBL" id="ORX66784.1"/>
    </source>
</evidence>
<name>A0A1Y1W0Y3_9FUNG</name>
<feature type="compositionally biased region" description="Low complexity" evidence="1">
    <location>
        <begin position="33"/>
        <end position="43"/>
    </location>
</feature>